<evidence type="ECO:0000256" key="6">
    <source>
        <dbReference type="ARBA" id="ARBA00022833"/>
    </source>
</evidence>
<reference evidence="9" key="2">
    <citation type="submission" date="2015-01" db="EMBL/GenBank/DDBJ databases">
        <title>Evolutionary Origins and Diversification of the Mycorrhizal Mutualists.</title>
        <authorList>
            <consortium name="DOE Joint Genome Institute"/>
            <consortium name="Mycorrhizal Genomics Consortium"/>
            <person name="Kohler A."/>
            <person name="Kuo A."/>
            <person name="Nagy L.G."/>
            <person name="Floudas D."/>
            <person name="Copeland A."/>
            <person name="Barry K.W."/>
            <person name="Cichocki N."/>
            <person name="Veneault-Fourrey C."/>
            <person name="LaButti K."/>
            <person name="Lindquist E.A."/>
            <person name="Lipzen A."/>
            <person name="Lundell T."/>
            <person name="Morin E."/>
            <person name="Murat C."/>
            <person name="Riley R."/>
            <person name="Ohm R."/>
            <person name="Sun H."/>
            <person name="Tunlid A."/>
            <person name="Henrissat B."/>
            <person name="Grigoriev I.V."/>
            <person name="Hibbett D.S."/>
            <person name="Martin F."/>
        </authorList>
    </citation>
    <scope>NUCLEOTIDE SEQUENCE [LARGE SCALE GENOMIC DNA]</scope>
    <source>
        <strain evidence="9">Zn</strain>
    </source>
</reference>
<dbReference type="InterPro" id="IPR006330">
    <property type="entry name" value="Ado/ade_deaminase"/>
</dbReference>
<evidence type="ECO:0000313" key="9">
    <source>
        <dbReference type="Proteomes" id="UP000054321"/>
    </source>
</evidence>
<dbReference type="GO" id="GO:0006146">
    <property type="term" value="P:adenine catabolic process"/>
    <property type="evidence" value="ECO:0007669"/>
    <property type="project" value="TreeGrafter"/>
</dbReference>
<name>A0A0C3DCQ0_OIDMZ</name>
<evidence type="ECO:0000256" key="5">
    <source>
        <dbReference type="ARBA" id="ARBA00022801"/>
    </source>
</evidence>
<evidence type="ECO:0000313" key="8">
    <source>
        <dbReference type="EMBL" id="KIN09104.1"/>
    </source>
</evidence>
<dbReference type="GO" id="GO:0046872">
    <property type="term" value="F:metal ion binding"/>
    <property type="evidence" value="ECO:0007669"/>
    <property type="project" value="UniProtKB-KW"/>
</dbReference>
<evidence type="ECO:0000259" key="7">
    <source>
        <dbReference type="Pfam" id="PF00962"/>
    </source>
</evidence>
<dbReference type="Gene3D" id="3.20.20.140">
    <property type="entry name" value="Metal-dependent hydrolases"/>
    <property type="match status" value="1"/>
</dbReference>
<proteinExistence type="inferred from homology"/>
<dbReference type="GO" id="GO:0000034">
    <property type="term" value="F:adenine deaminase activity"/>
    <property type="evidence" value="ECO:0007669"/>
    <property type="project" value="TreeGrafter"/>
</dbReference>
<dbReference type="GO" id="GO:0005829">
    <property type="term" value="C:cytosol"/>
    <property type="evidence" value="ECO:0007669"/>
    <property type="project" value="TreeGrafter"/>
</dbReference>
<dbReference type="OrthoDB" id="272271at2759"/>
<dbReference type="Proteomes" id="UP000054321">
    <property type="component" value="Unassembled WGS sequence"/>
</dbReference>
<comment type="cofactor">
    <cofactor evidence="1">
        <name>Zn(2+)</name>
        <dbReference type="ChEBI" id="CHEBI:29105"/>
    </cofactor>
</comment>
<dbReference type="HOGENOM" id="CLU_039228_7_0_1"/>
<dbReference type="SUPFAM" id="SSF51556">
    <property type="entry name" value="Metallo-dependent hydrolases"/>
    <property type="match status" value="1"/>
</dbReference>
<sequence length="383" mass="44059">MGIEQALSADLREKLRDDLLAAEHKFVLEIPKVELHVHLEGTITAELRWKFTQRNGTKLRIAKNGPELKTIEELRTAMDLLRPDSSRVNNDEERFQFFEAYYEGFECLKTKEDFFDLAMHYFEHAATVNVRYCELFFDPQGHTSRGTPWIVMMEGFREAQKKAEKELNVKSAWIMCFLRDHSPESAMEHYRAALPYRDIIIGIGLDSNEEDRPPVLFEEVFSLARHDGFKLTMHCDVDSKNTHDHIRQAGSIVAGQGLDRIDHGLNAADEQGLINLILKRDVGMTICPWSYLRHTTYAELGPKIRVLYDAGIKISINSDDPAYMEDCWILENMLLVRLLCGFDDKDIAVLARNAVNISWATSTVKEDILKEIGLVYDRFYPAL</sequence>
<dbReference type="InParanoid" id="A0A0C3DCQ0"/>
<accession>A0A0C3DCQ0</accession>
<evidence type="ECO:0000256" key="2">
    <source>
        <dbReference type="ARBA" id="ARBA00006676"/>
    </source>
</evidence>
<dbReference type="InterPro" id="IPR006650">
    <property type="entry name" value="A/AMP_deam_AS"/>
</dbReference>
<dbReference type="PANTHER" id="PTHR43114">
    <property type="entry name" value="ADENINE DEAMINASE"/>
    <property type="match status" value="1"/>
</dbReference>
<dbReference type="GO" id="GO:0009168">
    <property type="term" value="P:purine ribonucleoside monophosphate biosynthetic process"/>
    <property type="evidence" value="ECO:0007669"/>
    <property type="project" value="InterPro"/>
</dbReference>
<dbReference type="Pfam" id="PF00962">
    <property type="entry name" value="A_deaminase"/>
    <property type="match status" value="1"/>
</dbReference>
<keyword evidence="4" id="KW-0479">Metal-binding</keyword>
<dbReference type="PANTHER" id="PTHR43114:SF7">
    <property type="entry name" value="ADENOSINE DEAMINASE DOMAIN-CONTAINING PROTEIN"/>
    <property type="match status" value="1"/>
</dbReference>
<dbReference type="STRING" id="913774.A0A0C3DCQ0"/>
<dbReference type="AlphaFoldDB" id="A0A0C3DCQ0"/>
<gene>
    <name evidence="8" type="ORF">OIDMADRAFT_175655</name>
</gene>
<evidence type="ECO:0000256" key="1">
    <source>
        <dbReference type="ARBA" id="ARBA00001947"/>
    </source>
</evidence>
<comment type="similarity">
    <text evidence="2">Belongs to the metallo-dependent hydrolases superfamily. Adenosine and AMP deaminases family.</text>
</comment>
<protein>
    <recommendedName>
        <fullName evidence="3">Adenosine deaminase</fullName>
    </recommendedName>
</protein>
<keyword evidence="9" id="KW-1185">Reference proteome</keyword>
<evidence type="ECO:0000256" key="3">
    <source>
        <dbReference type="ARBA" id="ARBA00018099"/>
    </source>
</evidence>
<organism evidence="8 9">
    <name type="scientific">Oidiodendron maius (strain Zn)</name>
    <dbReference type="NCBI Taxonomy" id="913774"/>
    <lineage>
        <taxon>Eukaryota</taxon>
        <taxon>Fungi</taxon>
        <taxon>Dikarya</taxon>
        <taxon>Ascomycota</taxon>
        <taxon>Pezizomycotina</taxon>
        <taxon>Leotiomycetes</taxon>
        <taxon>Leotiomycetes incertae sedis</taxon>
        <taxon>Myxotrichaceae</taxon>
        <taxon>Oidiodendron</taxon>
    </lineage>
</organism>
<dbReference type="EMBL" id="KN832870">
    <property type="protein sequence ID" value="KIN09104.1"/>
    <property type="molecule type" value="Genomic_DNA"/>
</dbReference>
<dbReference type="InterPro" id="IPR032466">
    <property type="entry name" value="Metal_Hydrolase"/>
</dbReference>
<keyword evidence="6" id="KW-0862">Zinc</keyword>
<feature type="domain" description="Adenosine deaminase" evidence="7">
    <location>
        <begin position="31"/>
        <end position="372"/>
    </location>
</feature>
<dbReference type="InterPro" id="IPR001365">
    <property type="entry name" value="A_deaminase_dom"/>
</dbReference>
<evidence type="ECO:0000256" key="4">
    <source>
        <dbReference type="ARBA" id="ARBA00022723"/>
    </source>
</evidence>
<dbReference type="PROSITE" id="PS00485">
    <property type="entry name" value="A_DEAMINASE"/>
    <property type="match status" value="1"/>
</dbReference>
<reference evidence="8 9" key="1">
    <citation type="submission" date="2014-04" db="EMBL/GenBank/DDBJ databases">
        <authorList>
            <consortium name="DOE Joint Genome Institute"/>
            <person name="Kuo A."/>
            <person name="Martino E."/>
            <person name="Perotto S."/>
            <person name="Kohler A."/>
            <person name="Nagy L.G."/>
            <person name="Floudas D."/>
            <person name="Copeland A."/>
            <person name="Barry K.W."/>
            <person name="Cichocki N."/>
            <person name="Veneault-Fourrey C."/>
            <person name="LaButti K."/>
            <person name="Lindquist E.A."/>
            <person name="Lipzen A."/>
            <person name="Lundell T."/>
            <person name="Morin E."/>
            <person name="Murat C."/>
            <person name="Sun H."/>
            <person name="Tunlid A."/>
            <person name="Henrissat B."/>
            <person name="Grigoriev I.V."/>
            <person name="Hibbett D.S."/>
            <person name="Martin F."/>
            <person name="Nordberg H.P."/>
            <person name="Cantor M.N."/>
            <person name="Hua S.X."/>
        </authorList>
    </citation>
    <scope>NUCLEOTIDE SEQUENCE [LARGE SCALE GENOMIC DNA]</scope>
    <source>
        <strain evidence="8 9">Zn</strain>
    </source>
</reference>
<keyword evidence="5" id="KW-0378">Hydrolase</keyword>
<dbReference type="NCBIfam" id="TIGR01430">
    <property type="entry name" value="aden_deam"/>
    <property type="match status" value="1"/>
</dbReference>
<dbReference type="GO" id="GO:0043103">
    <property type="term" value="P:hypoxanthine salvage"/>
    <property type="evidence" value="ECO:0007669"/>
    <property type="project" value="TreeGrafter"/>
</dbReference>